<sequence>MSSPETILSQSVPSSPPAAEPQASPSPSDPPSTVVSENSESASSSPAPMTSILSSLRSGSLLKSPGSASSTMSSFLGSLSSSIAPLSASVSNHVVSMTNGVWSYAEHYAQGWTNAQGENMSAKQVEETILVLIRELVNGQKYSDLNAVQDILASCDEGCRRYSLSLSDLLQRKSIEGHTPFYWVIVHHRPSFSRNAGALGAGTADEKVNESTQISVMDMTTSFLKYASPLTRSTISDILQACLILRDQEFFRQLRVLPQITSSHMSGSDLLLLGPKTLPDDIQVRELEESDGNGNGIGIESGEGVLAFEVKFKIPQFQKRMMVSQKVQMEFIAMGRLWCIQFFVSPDNVNWALGIQTMEQSPPTFVDATLTIPQVRFTSSTLSSADTTPGSDEPPKQPSDTLLARALSTKIQLNADKQLVSMDQATKREDQTHSVYGVVDDGSSSSSLQQT</sequence>
<feature type="region of interest" description="Disordered" evidence="1">
    <location>
        <begin position="1"/>
        <end position="50"/>
    </location>
</feature>
<comment type="caution">
    <text evidence="2">The sequence shown here is derived from an EMBL/GenBank/DDBJ whole genome shotgun (WGS) entry which is preliminary data.</text>
</comment>
<name>A0A8H5D5F7_9AGAR</name>
<feature type="region of interest" description="Disordered" evidence="1">
    <location>
        <begin position="380"/>
        <end position="400"/>
    </location>
</feature>
<protein>
    <submittedName>
        <fullName evidence="2">Uncharacterized protein</fullName>
    </submittedName>
</protein>
<dbReference type="AlphaFoldDB" id="A0A8H5D5F7"/>
<feature type="compositionally biased region" description="Low complexity" evidence="1">
    <location>
        <begin position="434"/>
        <end position="451"/>
    </location>
</feature>
<proteinExistence type="predicted"/>
<reference evidence="2 3" key="1">
    <citation type="journal article" date="2020" name="ISME J.">
        <title>Uncovering the hidden diversity of litter-decomposition mechanisms in mushroom-forming fungi.</title>
        <authorList>
            <person name="Floudas D."/>
            <person name="Bentzer J."/>
            <person name="Ahren D."/>
            <person name="Johansson T."/>
            <person name="Persson P."/>
            <person name="Tunlid A."/>
        </authorList>
    </citation>
    <scope>NUCLEOTIDE SEQUENCE [LARGE SCALE GENOMIC DNA]</scope>
    <source>
        <strain evidence="2 3">CBS 291.85</strain>
    </source>
</reference>
<accession>A0A8H5D5F7</accession>
<dbReference type="Proteomes" id="UP000559256">
    <property type="component" value="Unassembled WGS sequence"/>
</dbReference>
<organism evidence="2 3">
    <name type="scientific">Tetrapyrgos nigripes</name>
    <dbReference type="NCBI Taxonomy" id="182062"/>
    <lineage>
        <taxon>Eukaryota</taxon>
        <taxon>Fungi</taxon>
        <taxon>Dikarya</taxon>
        <taxon>Basidiomycota</taxon>
        <taxon>Agaricomycotina</taxon>
        <taxon>Agaricomycetes</taxon>
        <taxon>Agaricomycetidae</taxon>
        <taxon>Agaricales</taxon>
        <taxon>Marasmiineae</taxon>
        <taxon>Marasmiaceae</taxon>
        <taxon>Tetrapyrgos</taxon>
    </lineage>
</organism>
<feature type="compositionally biased region" description="Low complexity" evidence="1">
    <location>
        <begin position="20"/>
        <end position="50"/>
    </location>
</feature>
<evidence type="ECO:0000313" key="2">
    <source>
        <dbReference type="EMBL" id="KAF5353048.1"/>
    </source>
</evidence>
<keyword evidence="3" id="KW-1185">Reference proteome</keyword>
<feature type="compositionally biased region" description="Polar residues" evidence="1">
    <location>
        <begin position="380"/>
        <end position="390"/>
    </location>
</feature>
<dbReference type="EMBL" id="JAACJM010000064">
    <property type="protein sequence ID" value="KAF5353048.1"/>
    <property type="molecule type" value="Genomic_DNA"/>
</dbReference>
<evidence type="ECO:0000256" key="1">
    <source>
        <dbReference type="SAM" id="MobiDB-lite"/>
    </source>
</evidence>
<dbReference type="OrthoDB" id="2959034at2759"/>
<feature type="region of interest" description="Disordered" evidence="1">
    <location>
        <begin position="423"/>
        <end position="451"/>
    </location>
</feature>
<gene>
    <name evidence="2" type="ORF">D9758_008794</name>
</gene>
<evidence type="ECO:0000313" key="3">
    <source>
        <dbReference type="Proteomes" id="UP000559256"/>
    </source>
</evidence>